<feature type="compositionally biased region" description="Acidic residues" evidence="1">
    <location>
        <begin position="325"/>
        <end position="334"/>
    </location>
</feature>
<dbReference type="EMBL" id="CAJPDR010000085">
    <property type="protein sequence ID" value="CAF9915777.1"/>
    <property type="molecule type" value="Genomic_DNA"/>
</dbReference>
<accession>A0A8H3F003</accession>
<dbReference type="Pfam" id="PF24864">
    <property type="entry name" value="DUF7730"/>
    <property type="match status" value="1"/>
</dbReference>
<keyword evidence="4" id="KW-1185">Reference proteome</keyword>
<dbReference type="Proteomes" id="UP000664203">
    <property type="component" value="Unassembled WGS sequence"/>
</dbReference>
<organism evidence="3 4">
    <name type="scientific">Alectoria fallacina</name>
    <dbReference type="NCBI Taxonomy" id="1903189"/>
    <lineage>
        <taxon>Eukaryota</taxon>
        <taxon>Fungi</taxon>
        <taxon>Dikarya</taxon>
        <taxon>Ascomycota</taxon>
        <taxon>Pezizomycotina</taxon>
        <taxon>Lecanoromycetes</taxon>
        <taxon>OSLEUM clade</taxon>
        <taxon>Lecanoromycetidae</taxon>
        <taxon>Lecanorales</taxon>
        <taxon>Lecanorineae</taxon>
        <taxon>Parmeliaceae</taxon>
        <taxon>Alectoria</taxon>
    </lineage>
</organism>
<evidence type="ECO:0000313" key="3">
    <source>
        <dbReference type="EMBL" id="CAF9915777.1"/>
    </source>
</evidence>
<dbReference type="PANTHER" id="PTHR38790:SF4">
    <property type="entry name" value="2EXR DOMAIN-CONTAINING PROTEIN"/>
    <property type="match status" value="1"/>
</dbReference>
<protein>
    <recommendedName>
        <fullName evidence="2">DUF7730 domain-containing protein</fullName>
    </recommendedName>
</protein>
<feature type="compositionally biased region" description="Basic and acidic residues" evidence="1">
    <location>
        <begin position="314"/>
        <end position="324"/>
    </location>
</feature>
<proteinExistence type="predicted"/>
<dbReference type="InterPro" id="IPR056632">
    <property type="entry name" value="DUF7730"/>
</dbReference>
<gene>
    <name evidence="3" type="ORF">ALECFALPRED_010325</name>
</gene>
<sequence>MFSMTRVGELSSSNSFQLNSSQSLLKLPPEIKNQIYELVCGGQTFHVNHCWEDNELILTYDICLEELSDQAAEELFHAEITAKWFVEDVKNCHSGYYNSNVHLGNINTNFLRICRQVYTEARHILYATNTFSFIKPSTLEYFTNHLKNSGHGHHLEIRRVRLDIVAEDFDDEQGWKLAIADYLVPRLPKVHRISINLDQWYRKGIIGCRTPAEFKARHLSGNYLMSALLELRKLPLSRAHFVISDVEIPLRKRADRDLAWVHYLRWTLAEKQIWARYVKDYILQKDDQRATSSNLAVERDMIVGQMMLGIESSGEGKEDRKLESQEEEGAATEV</sequence>
<feature type="domain" description="DUF7730" evidence="2">
    <location>
        <begin position="21"/>
        <end position="163"/>
    </location>
</feature>
<evidence type="ECO:0000313" key="4">
    <source>
        <dbReference type="Proteomes" id="UP000664203"/>
    </source>
</evidence>
<dbReference type="PANTHER" id="PTHR38790">
    <property type="entry name" value="2EXR DOMAIN-CONTAINING PROTEIN-RELATED"/>
    <property type="match status" value="1"/>
</dbReference>
<reference evidence="3" key="1">
    <citation type="submission" date="2021-03" db="EMBL/GenBank/DDBJ databases">
        <authorList>
            <person name="Tagirdzhanova G."/>
        </authorList>
    </citation>
    <scope>NUCLEOTIDE SEQUENCE</scope>
</reference>
<feature type="region of interest" description="Disordered" evidence="1">
    <location>
        <begin position="311"/>
        <end position="334"/>
    </location>
</feature>
<evidence type="ECO:0000256" key="1">
    <source>
        <dbReference type="SAM" id="MobiDB-lite"/>
    </source>
</evidence>
<dbReference type="OrthoDB" id="5413827at2759"/>
<name>A0A8H3F003_9LECA</name>
<evidence type="ECO:0000259" key="2">
    <source>
        <dbReference type="Pfam" id="PF24864"/>
    </source>
</evidence>
<dbReference type="AlphaFoldDB" id="A0A8H3F003"/>
<comment type="caution">
    <text evidence="3">The sequence shown here is derived from an EMBL/GenBank/DDBJ whole genome shotgun (WGS) entry which is preliminary data.</text>
</comment>